<organism evidence="1 2">
    <name type="scientific">Acetobacter cerevisiae</name>
    <dbReference type="NCBI Taxonomy" id="178900"/>
    <lineage>
        <taxon>Bacteria</taxon>
        <taxon>Pseudomonadati</taxon>
        <taxon>Pseudomonadota</taxon>
        <taxon>Alphaproteobacteria</taxon>
        <taxon>Acetobacterales</taxon>
        <taxon>Acetobacteraceae</taxon>
        <taxon>Acetobacter</taxon>
    </lineage>
</organism>
<name>A0A149VF18_9PROT</name>
<comment type="caution">
    <text evidence="1">The sequence shown here is derived from an EMBL/GenBank/DDBJ whole genome shotgun (WGS) entry which is preliminary data.</text>
</comment>
<gene>
    <name evidence="1" type="ORF">AD954_01320</name>
</gene>
<sequence length="378" mass="39138">MVSTPKAPSASATAQAQSEYNTNTAITQQLLNQTDQDTPYGNITYTQNGNQTFTGADGKTYTVPKSTQTTTLNPEQQSTLDQTQTAANNIAQTANSLSSSGLSSLGQAVDTSGAPGLRTSLGSGYSSSPGSSYSSTLGNGYSTGLGSGYNTSFGTDTSTEYNNAKNAVMDQLTPTLDRNAEASRAQMAASGVRAGSAAYSANEQTIGDNYTRAANQATETAQSVENQLFNQQQQQAAYTDSALLNAGNYTNSAALNQFNAQNNAALSSAQFGNSALLNSANFNNSANSQWLQNYYTQRDQPLNELSALLSGSQVTNANTDTSATPQTNVAGVDYSGLVNSQYQARLAQSQGLTSGLFSLGSGLMGAGGQYLGGLGKSK</sequence>
<evidence type="ECO:0000313" key="1">
    <source>
        <dbReference type="EMBL" id="KXV78785.1"/>
    </source>
</evidence>
<dbReference type="AlphaFoldDB" id="A0A149VF18"/>
<dbReference type="PATRIC" id="fig|178900.7.peg.2236"/>
<dbReference type="EMBL" id="LIAA01000005">
    <property type="protein sequence ID" value="KXV78785.1"/>
    <property type="molecule type" value="Genomic_DNA"/>
</dbReference>
<proteinExistence type="predicted"/>
<dbReference type="OrthoDB" id="7226450at2"/>
<dbReference type="RefSeq" id="WP_062271166.1">
    <property type="nucleotide sequence ID" value="NZ_LIAA01000005.1"/>
</dbReference>
<accession>A0A149VF18</accession>
<protein>
    <submittedName>
        <fullName evidence="1">Uncharacterized protein</fullName>
    </submittedName>
</protein>
<dbReference type="Proteomes" id="UP000075462">
    <property type="component" value="Unassembled WGS sequence"/>
</dbReference>
<reference evidence="1 2" key="1">
    <citation type="submission" date="2015-06" db="EMBL/GenBank/DDBJ databases">
        <title>Improved classification and identification of acetic acid bacteria using matrix-assisted laser desorption/ionization time-of-flight mass spectrometry; Gluconobacter nephelii and Gluconobacter uchimurae are later heterotypic synonyms of Gluconobacter japonicus and Gluconobacter oxydans, respectively.</title>
        <authorList>
            <person name="Li L."/>
            <person name="Cleenwerck I."/>
            <person name="De Vuyst L."/>
            <person name="Vandamme P."/>
        </authorList>
    </citation>
    <scope>NUCLEOTIDE SEQUENCE [LARGE SCALE GENOMIC DNA]</scope>
    <source>
        <strain evidence="1 2">LMG 1545</strain>
    </source>
</reference>
<evidence type="ECO:0000313" key="2">
    <source>
        <dbReference type="Proteomes" id="UP000075462"/>
    </source>
</evidence>